<dbReference type="OMA" id="NICHHLI"/>
<dbReference type="AlphaFoldDB" id="A0A087T6U7"/>
<name>A0A087T6U7_STEMI</name>
<proteinExistence type="inferred from homology"/>
<evidence type="ECO:0000256" key="2">
    <source>
        <dbReference type="ARBA" id="ARBA00019014"/>
    </source>
</evidence>
<dbReference type="PANTHER" id="PTHR12598:SF0">
    <property type="entry name" value="COPPER HOMEOSTASIS PROTEIN CUTC HOMOLOG"/>
    <property type="match status" value="1"/>
</dbReference>
<dbReference type="Gene3D" id="3.20.20.380">
    <property type="entry name" value="Copper homeostasis (CutC) domain"/>
    <property type="match status" value="1"/>
</dbReference>
<feature type="non-terminal residue" evidence="3">
    <location>
        <position position="125"/>
    </location>
</feature>
<dbReference type="Pfam" id="PF03932">
    <property type="entry name" value="CutC"/>
    <property type="match status" value="1"/>
</dbReference>
<keyword evidence="4" id="KW-1185">Reference proteome</keyword>
<dbReference type="InterPro" id="IPR005627">
    <property type="entry name" value="CutC-like"/>
</dbReference>
<dbReference type="InterPro" id="IPR036822">
    <property type="entry name" value="CutC-like_dom_sf"/>
</dbReference>
<evidence type="ECO:0000313" key="3">
    <source>
        <dbReference type="EMBL" id="KFM60836.1"/>
    </source>
</evidence>
<dbReference type="EMBL" id="KK113703">
    <property type="protein sequence ID" value="KFM60836.1"/>
    <property type="molecule type" value="Genomic_DNA"/>
</dbReference>
<comment type="similarity">
    <text evidence="1">Belongs to the CutC family.</text>
</comment>
<dbReference type="PANTHER" id="PTHR12598">
    <property type="entry name" value="COPPER HOMEOSTASIS PROTEIN CUTC"/>
    <property type="match status" value="1"/>
</dbReference>
<sequence length="125" mass="14104">MKAVKKFVPMPVHVLIRPRSGDFRYNSAEVWQMVEEVKTAVSLEMDGIVIGALDENRQVDKNICHHLIANAFGLPVTFHRAFDLAADPERALEDIIQLGCSRILTSGQKESAYKGKDKIRELIEK</sequence>
<dbReference type="SUPFAM" id="SSF110395">
    <property type="entry name" value="CutC-like"/>
    <property type="match status" value="1"/>
</dbReference>
<dbReference type="GO" id="GO:0005507">
    <property type="term" value="F:copper ion binding"/>
    <property type="evidence" value="ECO:0007669"/>
    <property type="project" value="TreeGrafter"/>
</dbReference>
<evidence type="ECO:0000256" key="1">
    <source>
        <dbReference type="ARBA" id="ARBA00007768"/>
    </source>
</evidence>
<dbReference type="Proteomes" id="UP000054359">
    <property type="component" value="Unassembled WGS sequence"/>
</dbReference>
<accession>A0A087T6U7</accession>
<evidence type="ECO:0000313" key="4">
    <source>
        <dbReference type="Proteomes" id="UP000054359"/>
    </source>
</evidence>
<reference evidence="3 4" key="1">
    <citation type="submission" date="2013-11" db="EMBL/GenBank/DDBJ databases">
        <title>Genome sequencing of Stegodyphus mimosarum.</title>
        <authorList>
            <person name="Bechsgaard J."/>
        </authorList>
    </citation>
    <scope>NUCLEOTIDE SEQUENCE [LARGE SCALE GENOMIC DNA]</scope>
</reference>
<organism evidence="3 4">
    <name type="scientific">Stegodyphus mimosarum</name>
    <name type="common">African social velvet spider</name>
    <dbReference type="NCBI Taxonomy" id="407821"/>
    <lineage>
        <taxon>Eukaryota</taxon>
        <taxon>Metazoa</taxon>
        <taxon>Ecdysozoa</taxon>
        <taxon>Arthropoda</taxon>
        <taxon>Chelicerata</taxon>
        <taxon>Arachnida</taxon>
        <taxon>Araneae</taxon>
        <taxon>Araneomorphae</taxon>
        <taxon>Entelegynae</taxon>
        <taxon>Eresoidea</taxon>
        <taxon>Eresidae</taxon>
        <taxon>Stegodyphus</taxon>
    </lineage>
</organism>
<dbReference type="OrthoDB" id="7392499at2759"/>
<dbReference type="STRING" id="407821.A0A087T6U7"/>
<gene>
    <name evidence="3" type="ORF">X975_15370</name>
</gene>
<protein>
    <recommendedName>
        <fullName evidence="2">Copper homeostasis protein cutC homolog</fullName>
    </recommendedName>
</protein>